<name>A0A9X3S5W1_9ACTN</name>
<dbReference type="InterPro" id="IPR018275">
    <property type="entry name" value="Ribosomal_bS18_CS"/>
</dbReference>
<feature type="compositionally biased region" description="Basic residues" evidence="9">
    <location>
        <begin position="1"/>
        <end position="14"/>
    </location>
</feature>
<organism evidence="10 11">
    <name type="scientific">Solirubrobacter ginsenosidimutans</name>
    <dbReference type="NCBI Taxonomy" id="490573"/>
    <lineage>
        <taxon>Bacteria</taxon>
        <taxon>Bacillati</taxon>
        <taxon>Actinomycetota</taxon>
        <taxon>Thermoleophilia</taxon>
        <taxon>Solirubrobacterales</taxon>
        <taxon>Solirubrobacteraceae</taxon>
        <taxon>Solirubrobacter</taxon>
    </lineage>
</organism>
<dbReference type="Proteomes" id="UP001149140">
    <property type="component" value="Unassembled WGS sequence"/>
</dbReference>
<comment type="caution">
    <text evidence="10">The sequence shown here is derived from an EMBL/GenBank/DDBJ whole genome shotgun (WGS) entry which is preliminary data.</text>
</comment>
<dbReference type="AlphaFoldDB" id="A0A9X3S5W1"/>
<evidence type="ECO:0000256" key="2">
    <source>
        <dbReference type="ARBA" id="ARBA00022730"/>
    </source>
</evidence>
<dbReference type="InterPro" id="IPR036870">
    <property type="entry name" value="Ribosomal_bS18_sf"/>
</dbReference>
<evidence type="ECO:0000256" key="1">
    <source>
        <dbReference type="ARBA" id="ARBA00005589"/>
    </source>
</evidence>
<sequence>MAKQRSRPTRRRDRKTGGGGGRRKSCQYCRDKVEFVDYKDITALRKFISDRGKIRSRRITGACRRHQNQIATAVKRARELALLPYVGEGSGADEREGGGRGGRGGGRDR</sequence>
<dbReference type="PROSITE" id="PS00057">
    <property type="entry name" value="RIBOSOMAL_S18"/>
    <property type="match status" value="1"/>
</dbReference>
<protein>
    <recommendedName>
        <fullName evidence="6 7">Small ribosomal subunit protein bS18</fullName>
    </recommendedName>
</protein>
<feature type="region of interest" description="Disordered" evidence="9">
    <location>
        <begin position="1"/>
        <end position="25"/>
    </location>
</feature>
<dbReference type="EMBL" id="JAPDOD010000015">
    <property type="protein sequence ID" value="MDA0162058.1"/>
    <property type="molecule type" value="Genomic_DNA"/>
</dbReference>
<evidence type="ECO:0000256" key="6">
    <source>
        <dbReference type="ARBA" id="ARBA00035141"/>
    </source>
</evidence>
<dbReference type="InterPro" id="IPR001648">
    <property type="entry name" value="Ribosomal_bS18"/>
</dbReference>
<dbReference type="GO" id="GO:0006412">
    <property type="term" value="P:translation"/>
    <property type="evidence" value="ECO:0007669"/>
    <property type="project" value="UniProtKB-UniRule"/>
</dbReference>
<dbReference type="GO" id="GO:0070181">
    <property type="term" value="F:small ribosomal subunit rRNA binding"/>
    <property type="evidence" value="ECO:0007669"/>
    <property type="project" value="TreeGrafter"/>
</dbReference>
<keyword evidence="11" id="KW-1185">Reference proteome</keyword>
<reference evidence="10" key="1">
    <citation type="submission" date="2022-10" db="EMBL/GenBank/DDBJ databases">
        <title>The WGS of Solirubrobacter ginsenosidimutans DSM 21036.</title>
        <authorList>
            <person name="Jiang Z."/>
        </authorList>
    </citation>
    <scope>NUCLEOTIDE SEQUENCE</scope>
    <source>
        <strain evidence="10">DSM 21036</strain>
    </source>
</reference>
<dbReference type="PANTHER" id="PTHR13479">
    <property type="entry name" value="30S RIBOSOMAL PROTEIN S18"/>
    <property type="match status" value="1"/>
</dbReference>
<comment type="subunit">
    <text evidence="7">Part of the 30S ribosomal subunit. Forms a tight heterodimer with protein bS6.</text>
</comment>
<dbReference type="GO" id="GO:0003735">
    <property type="term" value="F:structural constituent of ribosome"/>
    <property type="evidence" value="ECO:0007669"/>
    <property type="project" value="InterPro"/>
</dbReference>
<dbReference type="GO" id="GO:0022627">
    <property type="term" value="C:cytosolic small ribosomal subunit"/>
    <property type="evidence" value="ECO:0007669"/>
    <property type="project" value="TreeGrafter"/>
</dbReference>
<dbReference type="PANTHER" id="PTHR13479:SF40">
    <property type="entry name" value="SMALL RIBOSOMAL SUBUNIT PROTEIN BS18M"/>
    <property type="match status" value="1"/>
</dbReference>
<dbReference type="Pfam" id="PF01084">
    <property type="entry name" value="Ribosomal_S18"/>
    <property type="match status" value="1"/>
</dbReference>
<evidence type="ECO:0000256" key="7">
    <source>
        <dbReference type="HAMAP-Rule" id="MF_00270"/>
    </source>
</evidence>
<keyword evidence="5 7" id="KW-0687">Ribonucleoprotein</keyword>
<evidence type="ECO:0000313" key="11">
    <source>
        <dbReference type="Proteomes" id="UP001149140"/>
    </source>
</evidence>
<evidence type="ECO:0000256" key="5">
    <source>
        <dbReference type="ARBA" id="ARBA00023274"/>
    </source>
</evidence>
<dbReference type="PRINTS" id="PR00974">
    <property type="entry name" value="RIBOSOMALS18"/>
</dbReference>
<dbReference type="NCBIfam" id="TIGR00165">
    <property type="entry name" value="S18"/>
    <property type="match status" value="1"/>
</dbReference>
<evidence type="ECO:0000256" key="8">
    <source>
        <dbReference type="RuleBase" id="RU003910"/>
    </source>
</evidence>
<feature type="region of interest" description="Disordered" evidence="9">
    <location>
        <begin position="88"/>
        <end position="109"/>
    </location>
</feature>
<dbReference type="RefSeq" id="WP_270041293.1">
    <property type="nucleotide sequence ID" value="NZ_JAPDOD010000015.1"/>
</dbReference>
<evidence type="ECO:0000256" key="4">
    <source>
        <dbReference type="ARBA" id="ARBA00022980"/>
    </source>
</evidence>
<keyword evidence="2 7" id="KW-0699">rRNA-binding</keyword>
<comment type="similarity">
    <text evidence="1 7 8">Belongs to the bacterial ribosomal protein bS18 family.</text>
</comment>
<comment type="function">
    <text evidence="7">Binds as a heterodimer with protein bS6 to the central domain of the 16S rRNA, where it helps stabilize the platform of the 30S subunit.</text>
</comment>
<proteinExistence type="inferred from homology"/>
<dbReference type="HAMAP" id="MF_00270">
    <property type="entry name" value="Ribosomal_bS18"/>
    <property type="match status" value="1"/>
</dbReference>
<dbReference type="FunFam" id="4.10.640.10:FF:000004">
    <property type="entry name" value="30S ribosomal protein S18"/>
    <property type="match status" value="1"/>
</dbReference>
<dbReference type="SUPFAM" id="SSF46911">
    <property type="entry name" value="Ribosomal protein S18"/>
    <property type="match status" value="1"/>
</dbReference>
<evidence type="ECO:0000256" key="3">
    <source>
        <dbReference type="ARBA" id="ARBA00022884"/>
    </source>
</evidence>
<gene>
    <name evidence="7 10" type="primary">rpsR</name>
    <name evidence="10" type="ORF">OM076_17430</name>
</gene>
<evidence type="ECO:0000313" key="10">
    <source>
        <dbReference type="EMBL" id="MDA0162058.1"/>
    </source>
</evidence>
<keyword evidence="4 7" id="KW-0689">Ribosomal protein</keyword>
<evidence type="ECO:0000256" key="9">
    <source>
        <dbReference type="SAM" id="MobiDB-lite"/>
    </source>
</evidence>
<keyword evidence="3 7" id="KW-0694">RNA-binding</keyword>
<feature type="compositionally biased region" description="Gly residues" evidence="9">
    <location>
        <begin position="99"/>
        <end position="109"/>
    </location>
</feature>
<accession>A0A9X3S5W1</accession>
<dbReference type="Gene3D" id="4.10.640.10">
    <property type="entry name" value="Ribosomal protein S18"/>
    <property type="match status" value="1"/>
</dbReference>